<dbReference type="InterPro" id="IPR026870">
    <property type="entry name" value="Zinc_ribbon_dom"/>
</dbReference>
<proteinExistence type="predicted"/>
<evidence type="ECO:0000313" key="3">
    <source>
        <dbReference type="Proteomes" id="UP000787672"/>
    </source>
</evidence>
<protein>
    <submittedName>
        <fullName evidence="2">Zinc ribbon domain-containing protein</fullName>
    </submittedName>
</protein>
<dbReference type="EMBL" id="JAHLQN010000001">
    <property type="protein sequence ID" value="MBU5627898.1"/>
    <property type="molecule type" value="Genomic_DNA"/>
</dbReference>
<sequence length="110" mass="11729">MAMNNCPKCGKEIPDAVQACPICGYVPEEYKVTVQGRHSSAATAVAALREVCGYTADRAAQVLNAMPEVVYTTGALEEAVHMAQLLSDAGFDAALYGKDGQVCFQRDLKD</sequence>
<dbReference type="Pfam" id="PF13240">
    <property type="entry name" value="Zn_Ribbon_1"/>
    <property type="match status" value="1"/>
</dbReference>
<feature type="domain" description="Zinc-ribbon" evidence="1">
    <location>
        <begin position="6"/>
        <end position="25"/>
    </location>
</feature>
<gene>
    <name evidence="2" type="ORF">KQI82_13385</name>
</gene>
<dbReference type="RefSeq" id="WP_216633217.1">
    <property type="nucleotide sequence ID" value="NZ_JAHLQN010000001.1"/>
</dbReference>
<name>A0ABS6FCW9_9FIRM</name>
<evidence type="ECO:0000259" key="1">
    <source>
        <dbReference type="Pfam" id="PF13240"/>
    </source>
</evidence>
<organism evidence="2 3">
    <name type="scientific">Dysosmobacter acutus</name>
    <dbReference type="NCBI Taxonomy" id="2841504"/>
    <lineage>
        <taxon>Bacteria</taxon>
        <taxon>Bacillati</taxon>
        <taxon>Bacillota</taxon>
        <taxon>Clostridia</taxon>
        <taxon>Eubacteriales</taxon>
        <taxon>Oscillospiraceae</taxon>
        <taxon>Dysosmobacter</taxon>
    </lineage>
</organism>
<dbReference type="Proteomes" id="UP000787672">
    <property type="component" value="Unassembled WGS sequence"/>
</dbReference>
<comment type="caution">
    <text evidence="2">The sequence shown here is derived from an EMBL/GenBank/DDBJ whole genome shotgun (WGS) entry which is preliminary data.</text>
</comment>
<reference evidence="2 3" key="1">
    <citation type="submission" date="2021-06" db="EMBL/GenBank/DDBJ databases">
        <authorList>
            <person name="Sun Q."/>
            <person name="Li D."/>
        </authorList>
    </citation>
    <scope>NUCLEOTIDE SEQUENCE [LARGE SCALE GENOMIC DNA]</scope>
    <source>
        <strain evidence="2 3">MSJ-2</strain>
    </source>
</reference>
<evidence type="ECO:0000313" key="2">
    <source>
        <dbReference type="EMBL" id="MBU5627898.1"/>
    </source>
</evidence>
<accession>A0ABS6FCW9</accession>
<keyword evidence="3" id="KW-1185">Reference proteome</keyword>